<sequence>MDISNGTPVLTEQNPMNFHAVSNSIVLANGDVVVTGGATYGNDYSGQPADPVYSAEIWNPNTGTWTLGANAARFRGYHSITSLLTNGTILSTGGGTPGPVTNLNGEIYYPPYLFTNNNGNSVL</sequence>
<dbReference type="PANTHER" id="PTHR32208">
    <property type="entry name" value="SECRETED PROTEIN-RELATED"/>
    <property type="match status" value="1"/>
</dbReference>
<organism evidence="1">
    <name type="scientific">uncultured Burkholderia sp</name>
    <dbReference type="NCBI Taxonomy" id="188058"/>
    <lineage>
        <taxon>Bacteria</taxon>
        <taxon>Pseudomonadati</taxon>
        <taxon>Pseudomonadota</taxon>
        <taxon>Betaproteobacteria</taxon>
        <taxon>Burkholderiales</taxon>
        <taxon>Burkholderiaceae</taxon>
        <taxon>Burkholderia</taxon>
        <taxon>environmental samples</taxon>
    </lineage>
</organism>
<dbReference type="EMBL" id="KF117132">
    <property type="protein sequence ID" value="AIA84385.1"/>
    <property type="molecule type" value="Genomic_DNA"/>
</dbReference>
<evidence type="ECO:0000313" key="1">
    <source>
        <dbReference type="EMBL" id="AIA84385.1"/>
    </source>
</evidence>
<dbReference type="AlphaFoldDB" id="A0A060BUE3"/>
<dbReference type="InterPro" id="IPR011043">
    <property type="entry name" value="Gal_Oxase/kelch_b-propeller"/>
</dbReference>
<reference evidence="1" key="1">
    <citation type="journal article" date="2013" name="Environ. Microbiol.">
        <title>Seasonally variable intestinal metagenomes of the red palm weevil (Rhynchophorus ferrugineus).</title>
        <authorList>
            <person name="Jia S."/>
            <person name="Zhang X."/>
            <person name="Zhang G."/>
            <person name="Yin A."/>
            <person name="Zhang S."/>
            <person name="Li F."/>
            <person name="Wang L."/>
            <person name="Zhao D."/>
            <person name="Yun Q."/>
            <person name="Tala"/>
            <person name="Wang J."/>
            <person name="Sun G."/>
            <person name="Baabdullah M."/>
            <person name="Yu X."/>
            <person name="Hu S."/>
            <person name="Al-Mssallem I.S."/>
            <person name="Yu J."/>
        </authorList>
    </citation>
    <scope>NUCLEOTIDE SEQUENCE</scope>
</reference>
<dbReference type="PANTHER" id="PTHR32208:SF56">
    <property type="entry name" value="GALACTOSE OXIDASE-RELATED"/>
    <property type="match status" value="1"/>
</dbReference>
<accession>A0A060BUE3</accession>
<feature type="non-terminal residue" evidence="1">
    <location>
        <position position="123"/>
    </location>
</feature>
<dbReference type="SUPFAM" id="SSF50965">
    <property type="entry name" value="Galactose oxidase, central domain"/>
    <property type="match status" value="1"/>
</dbReference>
<dbReference type="Gene3D" id="2.130.10.80">
    <property type="entry name" value="Galactose oxidase/kelch, beta-propeller"/>
    <property type="match status" value="1"/>
</dbReference>
<name>A0A060BUE3_9BURK</name>
<dbReference type="InterPro" id="IPR037293">
    <property type="entry name" value="Gal_Oxidase_central_sf"/>
</dbReference>
<proteinExistence type="predicted"/>
<protein>
    <submittedName>
        <fullName evidence="1">CAZy families CE3 protein</fullName>
    </submittedName>
</protein>